<dbReference type="EMBL" id="BSXN01002575">
    <property type="protein sequence ID" value="GME76999.1"/>
    <property type="molecule type" value="Genomic_DNA"/>
</dbReference>
<sequence>MKVTTVNPGHIYYKDSNTIVNEPTEHENVTSEVPTRTTANERKSSSLATLKNGVVSEFWKVEVPDGTITSKRVAKRHLDSKIVESLDEGYKRYFNNDKINGDLVDNSSFEPDLLIDNSK</sequence>
<dbReference type="Proteomes" id="UP001165120">
    <property type="component" value="Unassembled WGS sequence"/>
</dbReference>
<protein>
    <submittedName>
        <fullName evidence="2">Unnamed protein product</fullName>
    </submittedName>
</protein>
<proteinExistence type="predicted"/>
<comment type="caution">
    <text evidence="2">The sequence shown here is derived from an EMBL/GenBank/DDBJ whole genome shotgun (WGS) entry which is preliminary data.</text>
</comment>
<name>A0A9W6T500_CANBO</name>
<reference evidence="2" key="1">
    <citation type="submission" date="2023-04" db="EMBL/GenBank/DDBJ databases">
        <title>Candida boidinii NBRC 10035.</title>
        <authorList>
            <person name="Ichikawa N."/>
            <person name="Sato H."/>
            <person name="Tonouchi N."/>
        </authorList>
    </citation>
    <scope>NUCLEOTIDE SEQUENCE</scope>
    <source>
        <strain evidence="2">NBRC 10035</strain>
    </source>
</reference>
<organism evidence="2 3">
    <name type="scientific">Candida boidinii</name>
    <name type="common">Yeast</name>
    <dbReference type="NCBI Taxonomy" id="5477"/>
    <lineage>
        <taxon>Eukaryota</taxon>
        <taxon>Fungi</taxon>
        <taxon>Dikarya</taxon>
        <taxon>Ascomycota</taxon>
        <taxon>Saccharomycotina</taxon>
        <taxon>Pichiomycetes</taxon>
        <taxon>Pichiales</taxon>
        <taxon>Pichiaceae</taxon>
        <taxon>Ogataea</taxon>
        <taxon>Ogataea/Candida clade</taxon>
    </lineage>
</organism>
<evidence type="ECO:0000313" key="3">
    <source>
        <dbReference type="Proteomes" id="UP001165120"/>
    </source>
</evidence>
<evidence type="ECO:0000256" key="1">
    <source>
        <dbReference type="SAM" id="MobiDB-lite"/>
    </source>
</evidence>
<gene>
    <name evidence="2" type="ORF">Cboi02_000538500</name>
</gene>
<dbReference type="AlphaFoldDB" id="A0A9W6T500"/>
<keyword evidence="3" id="KW-1185">Reference proteome</keyword>
<dbReference type="Gene3D" id="3.40.50.300">
    <property type="entry name" value="P-loop containing nucleotide triphosphate hydrolases"/>
    <property type="match status" value="1"/>
</dbReference>
<dbReference type="InterPro" id="IPR027417">
    <property type="entry name" value="P-loop_NTPase"/>
</dbReference>
<evidence type="ECO:0000313" key="2">
    <source>
        <dbReference type="EMBL" id="GME76999.1"/>
    </source>
</evidence>
<accession>A0A9W6T500</accession>
<feature type="region of interest" description="Disordered" evidence="1">
    <location>
        <begin position="24"/>
        <end position="45"/>
    </location>
</feature>